<dbReference type="InterPro" id="IPR026816">
    <property type="entry name" value="Flavodoxin_dom"/>
</dbReference>
<gene>
    <name evidence="2" type="ORF">CLORY_42830</name>
</gene>
<dbReference type="AlphaFoldDB" id="A0A1V4I9M0"/>
<proteinExistence type="predicted"/>
<keyword evidence="3" id="KW-1185">Reference proteome</keyword>
<evidence type="ECO:0000313" key="2">
    <source>
        <dbReference type="EMBL" id="OPJ56570.1"/>
    </source>
</evidence>
<comment type="caution">
    <text evidence="2">The sequence shown here is derived from an EMBL/GenBank/DDBJ whole genome shotgun (WGS) entry which is preliminary data.</text>
</comment>
<accession>A0A1V4I9M0</accession>
<reference evidence="2 3" key="1">
    <citation type="submission" date="2017-03" db="EMBL/GenBank/DDBJ databases">
        <title>Genome sequence of Clostridium oryzae DSM 28571.</title>
        <authorList>
            <person name="Poehlein A."/>
            <person name="Daniel R."/>
        </authorList>
    </citation>
    <scope>NUCLEOTIDE SEQUENCE [LARGE SCALE GENOMIC DNA]</scope>
    <source>
        <strain evidence="2 3">DSM 28571</strain>
    </source>
</reference>
<organism evidence="2 3">
    <name type="scientific">Clostridium oryzae</name>
    <dbReference type="NCBI Taxonomy" id="1450648"/>
    <lineage>
        <taxon>Bacteria</taxon>
        <taxon>Bacillati</taxon>
        <taxon>Bacillota</taxon>
        <taxon>Clostridia</taxon>
        <taxon>Eubacteriales</taxon>
        <taxon>Clostridiaceae</taxon>
        <taxon>Clostridium</taxon>
    </lineage>
</organism>
<dbReference type="SUPFAM" id="SSF52218">
    <property type="entry name" value="Flavoproteins"/>
    <property type="match status" value="1"/>
</dbReference>
<evidence type="ECO:0000313" key="3">
    <source>
        <dbReference type="Proteomes" id="UP000190080"/>
    </source>
</evidence>
<dbReference type="STRING" id="1450648.CLORY_42830"/>
<dbReference type="EMBL" id="MZGV01000096">
    <property type="protein sequence ID" value="OPJ56570.1"/>
    <property type="molecule type" value="Genomic_DNA"/>
</dbReference>
<name>A0A1V4I9M0_9CLOT</name>
<dbReference type="Pfam" id="PF12724">
    <property type="entry name" value="Flavodoxin_5"/>
    <property type="match status" value="1"/>
</dbReference>
<protein>
    <recommendedName>
        <fullName evidence="1">Flavodoxin domain-containing protein</fullName>
    </recommendedName>
</protein>
<dbReference type="InterPro" id="IPR029039">
    <property type="entry name" value="Flavoprotein-like_sf"/>
</dbReference>
<feature type="domain" description="Flavodoxin" evidence="1">
    <location>
        <begin position="5"/>
        <end position="95"/>
    </location>
</feature>
<sequence>MSTTIYYFSGTGNSLKVAKDIAGRLENSDIIPISSTLASEKISTVSERIGIVLPIYIYGLPKILSGFISKLDYTIRLRINMFLLQQHVNRNLEEHFYSSAMN</sequence>
<evidence type="ECO:0000259" key="1">
    <source>
        <dbReference type="Pfam" id="PF12724"/>
    </source>
</evidence>
<dbReference type="Proteomes" id="UP000190080">
    <property type="component" value="Unassembled WGS sequence"/>
</dbReference>
<dbReference type="OrthoDB" id="9813995at2"/>